<gene>
    <name evidence="1" type="ORF">M9H77_36055</name>
</gene>
<organism evidence="1 2">
    <name type="scientific">Catharanthus roseus</name>
    <name type="common">Madagascar periwinkle</name>
    <name type="synonym">Vinca rosea</name>
    <dbReference type="NCBI Taxonomy" id="4058"/>
    <lineage>
        <taxon>Eukaryota</taxon>
        <taxon>Viridiplantae</taxon>
        <taxon>Streptophyta</taxon>
        <taxon>Embryophyta</taxon>
        <taxon>Tracheophyta</taxon>
        <taxon>Spermatophyta</taxon>
        <taxon>Magnoliopsida</taxon>
        <taxon>eudicotyledons</taxon>
        <taxon>Gunneridae</taxon>
        <taxon>Pentapetalae</taxon>
        <taxon>asterids</taxon>
        <taxon>lamiids</taxon>
        <taxon>Gentianales</taxon>
        <taxon>Apocynaceae</taxon>
        <taxon>Rauvolfioideae</taxon>
        <taxon>Vinceae</taxon>
        <taxon>Catharanthinae</taxon>
        <taxon>Catharanthus</taxon>
    </lineage>
</organism>
<proteinExistence type="predicted"/>
<evidence type="ECO:0000313" key="2">
    <source>
        <dbReference type="Proteomes" id="UP001060085"/>
    </source>
</evidence>
<reference evidence="2" key="1">
    <citation type="journal article" date="2023" name="Nat. Plants">
        <title>Single-cell RNA sequencing provides a high-resolution roadmap for understanding the multicellular compartmentation of specialized metabolism.</title>
        <authorList>
            <person name="Sun S."/>
            <person name="Shen X."/>
            <person name="Li Y."/>
            <person name="Li Y."/>
            <person name="Wang S."/>
            <person name="Li R."/>
            <person name="Zhang H."/>
            <person name="Shen G."/>
            <person name="Guo B."/>
            <person name="Wei J."/>
            <person name="Xu J."/>
            <person name="St-Pierre B."/>
            <person name="Chen S."/>
            <person name="Sun C."/>
        </authorList>
    </citation>
    <scope>NUCLEOTIDE SEQUENCE [LARGE SCALE GENOMIC DNA]</scope>
</reference>
<keyword evidence="2" id="KW-1185">Reference proteome</keyword>
<name>A0ACB9ZUG3_CATRO</name>
<evidence type="ECO:0000313" key="1">
    <source>
        <dbReference type="EMBL" id="KAI5650050.1"/>
    </source>
</evidence>
<dbReference type="EMBL" id="CM044708">
    <property type="protein sequence ID" value="KAI5650050.1"/>
    <property type="molecule type" value="Genomic_DNA"/>
</dbReference>
<dbReference type="Proteomes" id="UP001060085">
    <property type="component" value="Linkage Group LG08"/>
</dbReference>
<comment type="caution">
    <text evidence="1">The sequence shown here is derived from an EMBL/GenBank/DDBJ whole genome shotgun (WGS) entry which is preliminary data.</text>
</comment>
<sequence length="196" mass="22845">MLRTEITDACCSITFVTDESKMTETVPCYLSQKANDHSLLQFFIFVKLRQSLFIPTRLDHFTIRAMELASSLEKLTNEKLLNLHAIRLTRGAFVAHFPNGFFSTSYNGMTNSNYLELNQLYQKYMEQGCSAYISFFFFSLLIPFLHRFLFFCSCLQVLGTSLLLKLKYYYCSSFFMVMALSSDFTGEYKELWVSLF</sequence>
<protein>
    <submittedName>
        <fullName evidence="1">Uncharacterized protein</fullName>
    </submittedName>
</protein>
<accession>A0ACB9ZUG3</accession>